<keyword evidence="22" id="KW-0106">Calcium</keyword>
<dbReference type="InterPro" id="IPR014783">
    <property type="entry name" value="Cu2_ascorb_mOase_CS-2"/>
</dbReference>
<feature type="binding site" evidence="22">
    <location>
        <position position="240"/>
    </location>
    <ligand>
        <name>Cu(2+)</name>
        <dbReference type="ChEBI" id="CHEBI:29036"/>
        <label>1</label>
        <note>catalytic</note>
    </ligand>
</feature>
<dbReference type="CTD" id="5066"/>
<comment type="similarity">
    <text evidence="3">In the C-terminal section; belongs to the peptidyl-alpha-hydroxyglycine alpha-amidating lyase family.</text>
</comment>
<evidence type="ECO:0000256" key="23">
    <source>
        <dbReference type="PIRSR" id="PIRSR600720-3"/>
    </source>
</evidence>
<feature type="chain" id="PRO_5012532970" evidence="28">
    <location>
        <begin position="22"/>
        <end position="960"/>
    </location>
</feature>
<feature type="binding site" evidence="22">
    <location>
        <position position="804"/>
    </location>
    <ligand>
        <name>Zn(2+)</name>
        <dbReference type="ChEBI" id="CHEBI:29105"/>
        <note>catalytic</note>
    </ligand>
</feature>
<dbReference type="GO" id="GO:0005576">
    <property type="term" value="C:extracellular region"/>
    <property type="evidence" value="ECO:0007669"/>
    <property type="project" value="TreeGrafter"/>
</dbReference>
<dbReference type="CDD" id="cd14958">
    <property type="entry name" value="NHL_PAL_like"/>
    <property type="match status" value="1"/>
</dbReference>
<feature type="signal peptide" evidence="28">
    <location>
        <begin position="1"/>
        <end position="21"/>
    </location>
</feature>
<dbReference type="InterPro" id="IPR020611">
    <property type="entry name" value="Cu2_ascorb_mOase_CS-1"/>
</dbReference>
<dbReference type="Pfam" id="PF01082">
    <property type="entry name" value="Cu2_monooxygen"/>
    <property type="match status" value="1"/>
</dbReference>
<feature type="binding site" evidence="22">
    <location>
        <position position="805"/>
    </location>
    <ligand>
        <name>Ca(2+)</name>
        <dbReference type="ChEBI" id="CHEBI:29108"/>
        <note>structural</note>
    </ligand>
</feature>
<dbReference type="FunFam" id="2.60.120.230:FF:000002">
    <property type="entry name" value="Peptidyl-glycine alpha-amidating monooxygenase B"/>
    <property type="match status" value="1"/>
</dbReference>
<dbReference type="GO" id="GO:0001519">
    <property type="term" value="P:peptide amidation"/>
    <property type="evidence" value="ECO:0007669"/>
    <property type="project" value="UniProtKB-ARBA"/>
</dbReference>
<keyword evidence="12 22" id="KW-0186">Copper</keyword>
<evidence type="ECO:0000256" key="14">
    <source>
        <dbReference type="ARBA" id="ARBA00023136"/>
    </source>
</evidence>
<dbReference type="Pfam" id="PF03712">
    <property type="entry name" value="Cu2_monoox_C"/>
    <property type="match status" value="1"/>
</dbReference>
<sequence>MAGFVSNLLILLLLFQNICLGFRRPLSVFKSYKDTSISLSSECLGSNQRVISFGLSDFALDIRMPAVTPKQSDTYLCMSVRLPVDDEAYVVDFKPHASMDTVHHMLLFGCNEPSSTENYWDCDEGTCKDKSNILYAWARNAPPTRLPKGVGFRVGGETGSRYFVLQVHYGDVSAFRDKHKDCSGVTLHLTHQKQPLIAGMYLMMSVNTVIPPGKKVVDADIACHYKRSPMHLFAYRVHTHRLGKVVSGYRVRNGQWTLIGRQSPQLPQAFYPVKYPVDISYDDILAARCVFSGEGRTTETHIGGTANDEMCNFYIMYYMEAKHAVSYMTCTQNTNPEMFRNIPQEANIPIPVKSDVLKTMHGHHEEAKDSDTSSLLQQNKKEEEKILDQETKDSDASYLLQQAKKEEAEILDQGDFYSLLSKLLGEREDVVHVHKHNPTEKAESDLVAEIANVVQKKDLAREITNHDERDKAILVRDRTQKFHRLESTLRPPENRHFSLQQSKHGEGGWENKYKGDFHIEEAVEWPGLDLKLGQVSGLALDPENNLVVFHRGDRVWDENSFDSKFVYQQRGLGPIEQNTIIVLNPSNAELLHSTGKSLFYLPHGLSVDKNGNYWVTDVALHQVFKLGANDKEPLLILGVPLQPGSDKNHFCQPTDVAVDPITGSIYVSDGYCNSRIIQFSPNGLYVMQWGEETSMGRPRPGQFCIPHSLALIPDLGQLCVADRENGRIQCFRLETGEFTREIKHKAFGRELFAVSYVPGGLLFAVNGMPYPGEVESVQGFVMNFSTGEIIDNFIPLRKSFEMPHDIVASEDRTVFVGDVHAKAVWKFVSVGKSETIVEARLKNNQESRDPLKNVDKQHLVQQASSTGVSFVLITTLLIIPVVVLLVILVFIRWRKTTVYGGKGSGGINLGNFFASHKGYSRKGFDRLSTEGSDQEKDEDDGTDSEEECSASPLPPAPSSS</sequence>
<comment type="catalytic activity">
    <reaction evidence="1">
        <text>a [peptide]-C-terminal (2S)-2-hydroxyglycine = a [peptide]-C-terminal amide + glyoxylate</text>
        <dbReference type="Rhea" id="RHEA:20924"/>
        <dbReference type="Rhea" id="RHEA-COMP:13485"/>
        <dbReference type="Rhea" id="RHEA-COMP:15321"/>
        <dbReference type="ChEBI" id="CHEBI:36655"/>
        <dbReference type="ChEBI" id="CHEBI:137001"/>
        <dbReference type="ChEBI" id="CHEBI:142768"/>
        <dbReference type="EC" id="4.3.2.5"/>
    </reaction>
</comment>
<evidence type="ECO:0000256" key="7">
    <source>
        <dbReference type="ARBA" id="ARBA00022729"/>
    </source>
</evidence>
<keyword evidence="16 24" id="KW-0325">Glycoprotein</keyword>
<comment type="similarity">
    <text evidence="4">In the N-terminal section; belongs to the copper type II ascorbate-dependent monooxygenase family.</text>
</comment>
<organism evidence="31 32">
    <name type="scientific">Lonchura striata</name>
    <name type="common">white-rumped munia</name>
    <dbReference type="NCBI Taxonomy" id="40157"/>
    <lineage>
        <taxon>Eukaryota</taxon>
        <taxon>Metazoa</taxon>
        <taxon>Chordata</taxon>
        <taxon>Craniata</taxon>
        <taxon>Vertebrata</taxon>
        <taxon>Euteleostomi</taxon>
        <taxon>Archelosauria</taxon>
        <taxon>Archosauria</taxon>
        <taxon>Dinosauria</taxon>
        <taxon>Saurischia</taxon>
        <taxon>Theropoda</taxon>
        <taxon>Coelurosauria</taxon>
        <taxon>Aves</taxon>
        <taxon>Neognathae</taxon>
        <taxon>Neoaves</taxon>
        <taxon>Telluraves</taxon>
        <taxon>Australaves</taxon>
        <taxon>Passeriformes</taxon>
        <taxon>Passeroidea</taxon>
        <taxon>Estrildidae</taxon>
        <taxon>Estrildinae</taxon>
        <taxon>Lonchura</taxon>
    </lineage>
</organism>
<name>A0A218UDF4_9PASE</name>
<dbReference type="InterPro" id="IPR000323">
    <property type="entry name" value="Cu2_ascorb_mOase_N"/>
</dbReference>
<keyword evidence="18" id="KW-0511">Multifunctional enzyme</keyword>
<comment type="catalytic activity">
    <reaction evidence="20">
        <text>a [peptide]-C-terminal glycine + 2 L-ascorbate + O2 = a [peptide]-C-terminal (2S)-2-hydroxyglycine + 2 monodehydro-L-ascorbate radical + H2O</text>
        <dbReference type="Rhea" id="RHEA:21452"/>
        <dbReference type="Rhea" id="RHEA-COMP:13486"/>
        <dbReference type="Rhea" id="RHEA-COMP:15321"/>
        <dbReference type="ChEBI" id="CHEBI:15377"/>
        <dbReference type="ChEBI" id="CHEBI:15379"/>
        <dbReference type="ChEBI" id="CHEBI:38290"/>
        <dbReference type="ChEBI" id="CHEBI:59513"/>
        <dbReference type="ChEBI" id="CHEBI:137000"/>
        <dbReference type="ChEBI" id="CHEBI:142768"/>
        <dbReference type="EC" id="1.14.17.3"/>
    </reaction>
</comment>
<dbReference type="Proteomes" id="UP000197619">
    <property type="component" value="Unassembled WGS sequence"/>
</dbReference>
<keyword evidence="10 27" id="KW-1133">Transmembrane helix</keyword>
<reference evidence="31 32" key="1">
    <citation type="submission" date="2017-05" db="EMBL/GenBank/DDBJ databases">
        <title>Genome of assembly of the Bengalese finch, Lonchura striata domestica.</title>
        <authorList>
            <person name="Colquitt B.M."/>
            <person name="Brainard M.S."/>
        </authorList>
    </citation>
    <scope>NUCLEOTIDE SEQUENCE [LARGE SCALE GENOMIC DNA]</scope>
    <source>
        <strain evidence="31">White83orange57</strain>
    </source>
</reference>
<dbReference type="EMBL" id="MUZQ01000428">
    <property type="protein sequence ID" value="OWK51510.1"/>
    <property type="molecule type" value="Genomic_DNA"/>
</dbReference>
<dbReference type="GO" id="GO:0004504">
    <property type="term" value="F:peptidylglycine monooxygenase activity"/>
    <property type="evidence" value="ECO:0007669"/>
    <property type="project" value="UniProtKB-EC"/>
</dbReference>
<evidence type="ECO:0000256" key="28">
    <source>
        <dbReference type="SAM" id="SignalP"/>
    </source>
</evidence>
<evidence type="ECO:0000256" key="15">
    <source>
        <dbReference type="ARBA" id="ARBA00023157"/>
    </source>
</evidence>
<dbReference type="PROSITE" id="PS00085">
    <property type="entry name" value="CU2_MONOOXYGENASE_2"/>
    <property type="match status" value="1"/>
</dbReference>
<evidence type="ECO:0000313" key="31">
    <source>
        <dbReference type="EMBL" id="OWK51510.1"/>
    </source>
</evidence>
<feature type="binding site" evidence="21">
    <location>
        <position position="723"/>
    </location>
    <ligand>
        <name>a protein</name>
        <dbReference type="ChEBI" id="CHEBI:16541"/>
    </ligand>
    <ligandPart>
        <name>C-terminal Xaa-(2S)-2-hydroxyglycine residue</name>
        <dbReference type="ChEBI" id="CHEBI:142768"/>
    </ligandPart>
</feature>
<dbReference type="Gene3D" id="2.60.120.310">
    <property type="entry name" value="Copper type II, ascorbate-dependent monooxygenase, N-terminal domain"/>
    <property type="match status" value="1"/>
</dbReference>
<feature type="binding site" evidence="22">
    <location>
        <position position="538"/>
    </location>
    <ligand>
        <name>Ca(2+)</name>
        <dbReference type="ChEBI" id="CHEBI:29108"/>
        <note>structural</note>
    </ligand>
</feature>
<keyword evidence="9 22" id="KW-0862">Zinc</keyword>
<feature type="binding site" evidence="22">
    <location>
        <position position="168"/>
    </location>
    <ligand>
        <name>Cu(2+)</name>
        <dbReference type="ChEBI" id="CHEBI:29036"/>
        <label>1</label>
        <note>catalytic</note>
    </ligand>
</feature>
<dbReference type="InterPro" id="IPR036939">
    <property type="entry name" value="Cu2_ascorb_mOase_N_sf"/>
</dbReference>
<evidence type="ECO:0000256" key="21">
    <source>
        <dbReference type="PIRSR" id="PIRSR600720-1"/>
    </source>
</evidence>
<comment type="caution">
    <text evidence="31">The sequence shown here is derived from an EMBL/GenBank/DDBJ whole genome shotgun (WGS) entry which is preliminary data.</text>
</comment>
<keyword evidence="6 22" id="KW-0479">Metal-binding</keyword>
<dbReference type="FunFam" id="2.120.10.30:FF:000016">
    <property type="entry name" value="peptidyl-glycine alpha-amidating monooxygenase isoform X1"/>
    <property type="match status" value="1"/>
</dbReference>
<evidence type="ECO:0000256" key="20">
    <source>
        <dbReference type="ARBA" id="ARBA00048431"/>
    </source>
</evidence>
<dbReference type="GO" id="GO:0005507">
    <property type="term" value="F:copper ion binding"/>
    <property type="evidence" value="ECO:0007669"/>
    <property type="project" value="InterPro"/>
</dbReference>
<evidence type="ECO:0000256" key="6">
    <source>
        <dbReference type="ARBA" id="ARBA00022723"/>
    </source>
</evidence>
<evidence type="ECO:0000256" key="27">
    <source>
        <dbReference type="SAM" id="Phobius"/>
    </source>
</evidence>
<dbReference type="Gene3D" id="2.60.120.230">
    <property type="match status" value="1"/>
</dbReference>
<evidence type="ECO:0000256" key="17">
    <source>
        <dbReference type="ARBA" id="ARBA00023239"/>
    </source>
</evidence>
<dbReference type="PRINTS" id="PR00790">
    <property type="entry name" value="PAMONOXGNASE"/>
</dbReference>
<feature type="repeat" description="NHL" evidence="25">
    <location>
        <begin position="588"/>
        <end position="629"/>
    </location>
</feature>
<feature type="binding site" evidence="22">
    <location>
        <position position="605"/>
    </location>
    <ligand>
        <name>Ca(2+)</name>
        <dbReference type="ChEBI" id="CHEBI:29108"/>
        <note>structural</note>
    </ligand>
</feature>
<comment type="cofactor">
    <cofactor evidence="22">
        <name>Zn(2+)</name>
        <dbReference type="ChEBI" id="CHEBI:29105"/>
    </cofactor>
    <text evidence="22">Binds one Zn(2+) ion per subunit.</text>
</comment>
<feature type="binding site" evidence="22">
    <location>
        <position position="310"/>
    </location>
    <ligand>
        <name>Cu(2+)</name>
        <dbReference type="ChEBI" id="CHEBI:29036"/>
        <label>1</label>
        <note>catalytic</note>
    </ligand>
</feature>
<evidence type="ECO:0000256" key="5">
    <source>
        <dbReference type="ARBA" id="ARBA00022692"/>
    </source>
</evidence>
<accession>A0A218UDF4</accession>
<feature type="binding site" evidence="22">
    <location>
        <position position="603"/>
    </location>
    <ligand>
        <name>Zn(2+)</name>
        <dbReference type="ChEBI" id="CHEBI:29105"/>
        <note>catalytic</note>
    </ligand>
</feature>
<feature type="disulfide bond" evidence="23">
    <location>
        <begin position="223"/>
        <end position="330"/>
    </location>
</feature>
<dbReference type="InterPro" id="IPR000720">
    <property type="entry name" value="PHM/PAL"/>
</dbReference>
<gene>
    <name evidence="31" type="primary">PAM</name>
    <name evidence="31" type="ORF">RLOC_00000549</name>
</gene>
<feature type="disulfide bond" evidence="23">
    <location>
        <begin position="77"/>
        <end position="122"/>
    </location>
</feature>
<dbReference type="InterPro" id="IPR014784">
    <property type="entry name" value="Cu2_ascorb_mOase-like_C"/>
</dbReference>
<keyword evidence="13 31" id="KW-0503">Monooxygenase</keyword>
<dbReference type="SUPFAM" id="SSF101898">
    <property type="entry name" value="NHL repeat"/>
    <property type="match status" value="1"/>
</dbReference>
<evidence type="ECO:0000256" key="24">
    <source>
        <dbReference type="PIRSR" id="PIRSR600720-4"/>
    </source>
</evidence>
<feature type="binding site" evidence="22">
    <location>
        <position position="104"/>
    </location>
    <ligand>
        <name>Cu(2+)</name>
        <dbReference type="ChEBI" id="CHEBI:29036"/>
        <label>1</label>
        <note>catalytic</note>
    </ligand>
</feature>
<feature type="repeat" description="NHL" evidence="25">
    <location>
        <begin position="698"/>
        <end position="734"/>
    </location>
</feature>
<keyword evidence="7 28" id="KW-0732">Signal</keyword>
<dbReference type="PROSITE" id="PS00084">
    <property type="entry name" value="CU2_MONOOXYGENASE_1"/>
    <property type="match status" value="1"/>
</dbReference>
<evidence type="ECO:0000256" key="25">
    <source>
        <dbReference type="PROSITE-ProRule" id="PRU00504"/>
    </source>
</evidence>
<dbReference type="Pfam" id="PF01436">
    <property type="entry name" value="NHL"/>
    <property type="match status" value="3"/>
</dbReference>
<evidence type="ECO:0000256" key="16">
    <source>
        <dbReference type="ARBA" id="ARBA00023180"/>
    </source>
</evidence>
<feature type="binding site" evidence="21">
    <location>
        <position position="551"/>
    </location>
    <ligand>
        <name>a protein</name>
        <dbReference type="ChEBI" id="CHEBI:16541"/>
    </ligand>
    <ligandPart>
        <name>C-terminal Xaa-(2S)-2-hydroxyglycine residue</name>
        <dbReference type="ChEBI" id="CHEBI:142768"/>
    </ligandPart>
</feature>
<feature type="repeat" description="NHL" evidence="25">
    <location>
        <begin position="637"/>
        <end position="682"/>
    </location>
</feature>
<feature type="disulfide bond" evidence="23">
    <location>
        <begin position="289"/>
        <end position="311"/>
    </location>
</feature>
<evidence type="ECO:0000256" key="2">
    <source>
        <dbReference type="ARBA" id="ARBA00004160"/>
    </source>
</evidence>
<keyword evidence="17" id="KW-0456">Lyase</keyword>
<feature type="binding site" evidence="22">
    <location>
        <position position="238"/>
    </location>
    <ligand>
        <name>Cu(2+)</name>
        <dbReference type="ChEBI" id="CHEBI:29036"/>
        <label>1</label>
        <note>catalytic</note>
    </ligand>
</feature>
<feature type="binding site" evidence="21">
    <location>
        <position position="671"/>
    </location>
    <ligand>
        <name>a protein</name>
        <dbReference type="ChEBI" id="CHEBI:16541"/>
    </ligand>
    <ligandPart>
        <name>C-terminal Xaa-(2S)-2-hydroxyglycine residue</name>
        <dbReference type="ChEBI" id="CHEBI:142768"/>
    </ligandPart>
</feature>
<evidence type="ECO:0000256" key="18">
    <source>
        <dbReference type="ARBA" id="ARBA00023268"/>
    </source>
</evidence>
<dbReference type="SUPFAM" id="SSF49742">
    <property type="entry name" value="PHM/PNGase F"/>
    <property type="match status" value="2"/>
</dbReference>
<keyword evidence="32" id="KW-1185">Reference proteome</keyword>
<keyword evidence="8" id="KW-0677">Repeat</keyword>
<feature type="transmembrane region" description="Helical" evidence="27">
    <location>
        <begin position="867"/>
        <end position="891"/>
    </location>
</feature>
<evidence type="ECO:0000259" key="29">
    <source>
        <dbReference type="Pfam" id="PF01082"/>
    </source>
</evidence>
<dbReference type="AlphaFoldDB" id="A0A218UDF4"/>
<evidence type="ECO:0000256" key="1">
    <source>
        <dbReference type="ARBA" id="ARBA00000686"/>
    </source>
</evidence>
<dbReference type="PANTHER" id="PTHR10680">
    <property type="entry name" value="PEPTIDYL-GLYCINE ALPHA-AMIDATING MONOOXYGENASE"/>
    <property type="match status" value="1"/>
</dbReference>
<dbReference type="PANTHER" id="PTHR10680:SF14">
    <property type="entry name" value="PEPTIDYL-GLYCINE ALPHA-AMIDATING MONOOXYGENASE"/>
    <property type="match status" value="1"/>
</dbReference>
<feature type="disulfide bond" evidence="23">
    <location>
        <begin position="110"/>
        <end position="127"/>
    </location>
</feature>
<feature type="disulfide bond" evidence="23">
    <location>
        <begin position="719"/>
        <end position="730"/>
    </location>
</feature>
<evidence type="ECO:0000256" key="10">
    <source>
        <dbReference type="ARBA" id="ARBA00022989"/>
    </source>
</evidence>
<dbReference type="RefSeq" id="XP_021399666.1">
    <property type="nucleotide sequence ID" value="XM_021543991.2"/>
</dbReference>
<dbReference type="STRING" id="299123.ENSLSDP00000001044"/>
<dbReference type="InterPro" id="IPR011042">
    <property type="entry name" value="6-blade_b-propeller_TolB-like"/>
</dbReference>
<feature type="compositionally biased region" description="Acidic residues" evidence="26">
    <location>
        <begin position="935"/>
        <end position="948"/>
    </location>
</feature>
<evidence type="ECO:0000256" key="26">
    <source>
        <dbReference type="SAM" id="MobiDB-lite"/>
    </source>
</evidence>
<evidence type="ECO:0000256" key="19">
    <source>
        <dbReference type="ARBA" id="ARBA00023329"/>
    </source>
</evidence>
<evidence type="ECO:0000256" key="22">
    <source>
        <dbReference type="PIRSR" id="PIRSR600720-2"/>
    </source>
</evidence>
<comment type="subcellular location">
    <subcellularLocation>
        <location evidence="2">Cytoplasmic vesicle</location>
        <location evidence="2">Secretory vesicle membrane</location>
        <topology evidence="2">Single-pass membrane protein</topology>
    </subcellularLocation>
</comment>
<feature type="binding site" evidence="22">
    <location>
        <position position="707"/>
    </location>
    <ligand>
        <name>Zn(2+)</name>
        <dbReference type="ChEBI" id="CHEBI:29105"/>
        <note>catalytic</note>
    </ligand>
</feature>
<keyword evidence="15 23" id="KW-1015">Disulfide bond</keyword>
<dbReference type="GO" id="GO:0004598">
    <property type="term" value="F:peptidylamidoglycolate lyase activity"/>
    <property type="evidence" value="ECO:0007669"/>
    <property type="project" value="UniProtKB-EC"/>
</dbReference>
<keyword evidence="5 27" id="KW-0812">Transmembrane</keyword>
<feature type="binding site" evidence="22">
    <location>
        <position position="103"/>
    </location>
    <ligand>
        <name>Cu(2+)</name>
        <dbReference type="ChEBI" id="CHEBI:29036"/>
        <label>1</label>
        <note>catalytic</note>
    </ligand>
</feature>
<feature type="disulfide bond" evidence="23">
    <location>
        <begin position="651"/>
        <end position="672"/>
    </location>
</feature>
<feature type="disulfide bond" evidence="23">
    <location>
        <begin position="43"/>
        <end position="182"/>
    </location>
</feature>
<dbReference type="InterPro" id="IPR001258">
    <property type="entry name" value="NHL_repeat"/>
</dbReference>
<comment type="cofactor">
    <cofactor evidence="22">
        <name>Cu(2+)</name>
        <dbReference type="ChEBI" id="CHEBI:29036"/>
    </cofactor>
    <text evidence="22">Binds 2 Cu(2+) ions per subunit.</text>
</comment>
<proteinExistence type="inferred from homology"/>
<feature type="glycosylation site" description="N-linked (GlcNAc...) asparagine" evidence="24">
    <location>
        <position position="783"/>
    </location>
</feature>
<dbReference type="InterPro" id="IPR024548">
    <property type="entry name" value="Cu2_monoox_C"/>
</dbReference>
<keyword evidence="19" id="KW-0968">Cytoplasmic vesicle</keyword>
<evidence type="ECO:0000313" key="32">
    <source>
        <dbReference type="Proteomes" id="UP000197619"/>
    </source>
</evidence>
<evidence type="ECO:0000256" key="12">
    <source>
        <dbReference type="ARBA" id="ARBA00023008"/>
    </source>
</evidence>
<evidence type="ECO:0000256" key="4">
    <source>
        <dbReference type="ARBA" id="ARBA00010263"/>
    </source>
</evidence>
<keyword evidence="14 27" id="KW-0472">Membrane</keyword>
<feature type="region of interest" description="Disordered" evidence="26">
    <location>
        <begin position="924"/>
        <end position="960"/>
    </location>
</feature>
<dbReference type="GeneID" id="110477851"/>
<evidence type="ECO:0000259" key="30">
    <source>
        <dbReference type="Pfam" id="PF03712"/>
    </source>
</evidence>
<evidence type="ECO:0000256" key="9">
    <source>
        <dbReference type="ARBA" id="ARBA00022833"/>
    </source>
</evidence>
<dbReference type="PROSITE" id="PS51125">
    <property type="entry name" value="NHL"/>
    <property type="match status" value="3"/>
</dbReference>
<keyword evidence="11" id="KW-0560">Oxidoreductase</keyword>
<dbReference type="FunFam" id="2.60.120.310:FF:000001">
    <property type="entry name" value="peptidyl-glycine alpha-amidating monooxygenase isoform X1"/>
    <property type="match status" value="1"/>
</dbReference>
<protein>
    <submittedName>
        <fullName evidence="31">Peptidyl-glycine alpha-amidating monooxygenase</fullName>
    </submittedName>
</protein>
<evidence type="ECO:0000256" key="11">
    <source>
        <dbReference type="ARBA" id="ARBA00023002"/>
    </source>
</evidence>
<dbReference type="InterPro" id="IPR008977">
    <property type="entry name" value="PHM/PNGase_F_dom_sf"/>
</dbReference>
<evidence type="ECO:0000256" key="13">
    <source>
        <dbReference type="ARBA" id="ARBA00023033"/>
    </source>
</evidence>
<dbReference type="GO" id="GO:0030658">
    <property type="term" value="C:transport vesicle membrane"/>
    <property type="evidence" value="ECO:0007669"/>
    <property type="project" value="UniProtKB-SubCell"/>
</dbReference>
<feature type="domain" description="Copper type II ascorbate-dependent monooxygenase C-terminal" evidence="30">
    <location>
        <begin position="197"/>
        <end position="342"/>
    </location>
</feature>
<evidence type="ECO:0000256" key="8">
    <source>
        <dbReference type="ARBA" id="ARBA00022737"/>
    </source>
</evidence>
<evidence type="ECO:0000256" key="3">
    <source>
        <dbReference type="ARBA" id="ARBA00006026"/>
    </source>
</evidence>
<feature type="domain" description="Copper type II ascorbate-dependent monooxygenase N-terminal" evidence="29">
    <location>
        <begin position="61"/>
        <end position="172"/>
    </location>
</feature>
<dbReference type="Gene3D" id="2.120.10.30">
    <property type="entry name" value="TolB, C-terminal domain"/>
    <property type="match status" value="1"/>
</dbReference>